<dbReference type="GO" id="GO:0020037">
    <property type="term" value="F:heme binding"/>
    <property type="evidence" value="ECO:0007669"/>
    <property type="project" value="InterPro"/>
</dbReference>
<dbReference type="EMBL" id="VRMG01000007">
    <property type="protein sequence ID" value="TXN30314.1"/>
    <property type="molecule type" value="Genomic_DNA"/>
</dbReference>
<keyword evidence="3 5" id="KW-0479">Metal-binding</keyword>
<dbReference type="CDD" id="cd00454">
    <property type="entry name" value="TrHb1_N"/>
    <property type="match status" value="1"/>
</dbReference>
<evidence type="ECO:0000313" key="6">
    <source>
        <dbReference type="EMBL" id="TXN30314.1"/>
    </source>
</evidence>
<keyword evidence="4 5" id="KW-0408">Iron</keyword>
<dbReference type="AlphaFoldDB" id="A0A5C8UPU3"/>
<keyword evidence="7" id="KW-1185">Reference proteome</keyword>
<protein>
    <submittedName>
        <fullName evidence="6">Group 1 truncated hemoglobin</fullName>
    </submittedName>
</protein>
<evidence type="ECO:0000256" key="3">
    <source>
        <dbReference type="ARBA" id="ARBA00022723"/>
    </source>
</evidence>
<reference evidence="6 7" key="1">
    <citation type="submission" date="2019-08" db="EMBL/GenBank/DDBJ databases">
        <title>Bacterial whole genome sequence for Glaciihabitans sp. CHu50b-6-2.</title>
        <authorList>
            <person name="Jin L."/>
        </authorList>
    </citation>
    <scope>NUCLEOTIDE SEQUENCE [LARGE SCALE GENOMIC DNA]</scope>
    <source>
        <strain evidence="6 7">CHu50b-6-2</strain>
    </source>
</reference>
<evidence type="ECO:0000256" key="5">
    <source>
        <dbReference type="PIRSR" id="PIRSR601486-1"/>
    </source>
</evidence>
<dbReference type="RefSeq" id="WP_147783498.1">
    <property type="nucleotide sequence ID" value="NZ_VRMG01000007.1"/>
</dbReference>
<proteinExistence type="predicted"/>
<evidence type="ECO:0000256" key="1">
    <source>
        <dbReference type="ARBA" id="ARBA00022448"/>
    </source>
</evidence>
<gene>
    <name evidence="6" type="ORF">FVP33_09870</name>
</gene>
<evidence type="ECO:0000313" key="7">
    <source>
        <dbReference type="Proteomes" id="UP000321379"/>
    </source>
</evidence>
<dbReference type="Gene3D" id="1.10.490.10">
    <property type="entry name" value="Globins"/>
    <property type="match status" value="1"/>
</dbReference>
<evidence type="ECO:0000256" key="4">
    <source>
        <dbReference type="ARBA" id="ARBA00023004"/>
    </source>
</evidence>
<dbReference type="SUPFAM" id="SSF46458">
    <property type="entry name" value="Globin-like"/>
    <property type="match status" value="1"/>
</dbReference>
<keyword evidence="2 5" id="KW-0349">Heme</keyword>
<dbReference type="Pfam" id="PF01152">
    <property type="entry name" value="Bac_globin"/>
    <property type="match status" value="1"/>
</dbReference>
<dbReference type="GO" id="GO:0019825">
    <property type="term" value="F:oxygen binding"/>
    <property type="evidence" value="ECO:0007669"/>
    <property type="project" value="InterPro"/>
</dbReference>
<accession>A0A5C8UPU3</accession>
<dbReference type="InterPro" id="IPR001486">
    <property type="entry name" value="Hemoglobin_trunc"/>
</dbReference>
<sequence>MSLYDQLGGKPGIGRLVADFYARISSDPGLDQWFARADHTRYRAQLRAYFAVSLGGPEEYRGGDLRTVHGDMGISRAAFDTVIDHLSAALVAVEADPDVARKVTRELRSLRAIVVTPPGS</sequence>
<feature type="binding site" description="distal binding residue" evidence="5">
    <location>
        <position position="69"/>
    </location>
    <ligand>
        <name>heme</name>
        <dbReference type="ChEBI" id="CHEBI:30413"/>
    </ligand>
    <ligandPart>
        <name>Fe</name>
        <dbReference type="ChEBI" id="CHEBI:18248"/>
    </ligandPart>
</feature>
<name>A0A5C8UPU3_9MICO</name>
<evidence type="ECO:0000256" key="2">
    <source>
        <dbReference type="ARBA" id="ARBA00022617"/>
    </source>
</evidence>
<dbReference type="InterPro" id="IPR009050">
    <property type="entry name" value="Globin-like_sf"/>
</dbReference>
<dbReference type="Proteomes" id="UP000321379">
    <property type="component" value="Unassembled WGS sequence"/>
</dbReference>
<keyword evidence="1" id="KW-0813">Transport</keyword>
<organism evidence="6 7">
    <name type="scientific">Lacisediminihabitans profunda</name>
    <dbReference type="NCBI Taxonomy" id="2594790"/>
    <lineage>
        <taxon>Bacteria</taxon>
        <taxon>Bacillati</taxon>
        <taxon>Actinomycetota</taxon>
        <taxon>Actinomycetes</taxon>
        <taxon>Micrococcales</taxon>
        <taxon>Microbacteriaceae</taxon>
        <taxon>Lacisediminihabitans</taxon>
    </lineage>
</organism>
<dbReference type="GO" id="GO:0046872">
    <property type="term" value="F:metal ion binding"/>
    <property type="evidence" value="ECO:0007669"/>
    <property type="project" value="UniProtKB-KW"/>
</dbReference>
<dbReference type="InterPro" id="IPR012292">
    <property type="entry name" value="Globin/Proto"/>
</dbReference>
<comment type="caution">
    <text evidence="6">The sequence shown here is derived from an EMBL/GenBank/DDBJ whole genome shotgun (WGS) entry which is preliminary data.</text>
</comment>